<protein>
    <recommendedName>
        <fullName evidence="2">Myb-like domain-containing protein</fullName>
    </recommendedName>
</protein>
<feature type="compositionally biased region" description="Basic residues" evidence="1">
    <location>
        <begin position="688"/>
        <end position="697"/>
    </location>
</feature>
<feature type="region of interest" description="Disordered" evidence="1">
    <location>
        <begin position="575"/>
        <end position="607"/>
    </location>
</feature>
<dbReference type="PANTHER" id="PTHR22929:SF0">
    <property type="entry name" value="TRANSCRIPTION FACTOR TFIIIB COMPONENT B'' HOMOLOG"/>
    <property type="match status" value="1"/>
</dbReference>
<dbReference type="EMBL" id="QXFU01000393">
    <property type="protein sequence ID" value="KAE9034715.1"/>
    <property type="molecule type" value="Genomic_DNA"/>
</dbReference>
<evidence type="ECO:0000313" key="4">
    <source>
        <dbReference type="EMBL" id="KAE9039086.1"/>
    </source>
</evidence>
<organism evidence="3 6">
    <name type="scientific">Phytophthora rubi</name>
    <dbReference type="NCBI Taxonomy" id="129364"/>
    <lineage>
        <taxon>Eukaryota</taxon>
        <taxon>Sar</taxon>
        <taxon>Stramenopiles</taxon>
        <taxon>Oomycota</taxon>
        <taxon>Peronosporomycetes</taxon>
        <taxon>Peronosporales</taxon>
        <taxon>Peronosporaceae</taxon>
        <taxon>Phytophthora</taxon>
    </lineage>
</organism>
<feature type="compositionally biased region" description="Acidic residues" evidence="1">
    <location>
        <begin position="367"/>
        <end position="388"/>
    </location>
</feature>
<proteinExistence type="predicted"/>
<dbReference type="Proteomes" id="UP000429607">
    <property type="component" value="Unassembled WGS sequence"/>
</dbReference>
<feature type="compositionally biased region" description="Basic and acidic residues" evidence="1">
    <location>
        <begin position="285"/>
        <end position="298"/>
    </location>
</feature>
<feature type="domain" description="Myb-like" evidence="2">
    <location>
        <begin position="603"/>
        <end position="651"/>
    </location>
</feature>
<feature type="compositionally biased region" description="Low complexity" evidence="1">
    <location>
        <begin position="24"/>
        <end position="41"/>
    </location>
</feature>
<evidence type="ECO:0000313" key="5">
    <source>
        <dbReference type="Proteomes" id="UP000429607"/>
    </source>
</evidence>
<evidence type="ECO:0000256" key="1">
    <source>
        <dbReference type="SAM" id="MobiDB-lite"/>
    </source>
</evidence>
<feature type="compositionally biased region" description="Low complexity" evidence="1">
    <location>
        <begin position="299"/>
        <end position="310"/>
    </location>
</feature>
<dbReference type="OrthoDB" id="272624at2759"/>
<dbReference type="GO" id="GO:0070898">
    <property type="term" value="P:RNA polymerase III preinitiation complex assembly"/>
    <property type="evidence" value="ECO:0007669"/>
    <property type="project" value="TreeGrafter"/>
</dbReference>
<feature type="compositionally biased region" description="Polar residues" evidence="1">
    <location>
        <begin position="258"/>
        <end position="267"/>
    </location>
</feature>
<name>A0A6A3MSV3_9STRA</name>
<sequence>MASASRVPLLVKSKGRKPSRLPIAPRAKPSSAPRAKRAAPAESDKPRSNEAETVKTPEAQKTTVKPAVAVQKPPPSGEQNATPSVRVAASKPTVASVPKPVAAKSVTKPAAINTDASPNAAAASAAAQPRRAGGIAIGGSLSATSPSAVLKSCGTRPVPTVRSPIVLPVQRRPERLAKITSARPVYRASPAVMRPRAGSIGSSPAARPRAGSIGSSPGARPRGASIGSSPMGAQANPMKQRLLRKLDIKPHQSPRRSAMQQQQNLRNQDGPASPLMLGGKPAPEISKDVPEVQLESRRATTTKTTRARAAPAKKTRSVPVKRRKTSESTSVQTSSGAGKPQRRSLRKTVKRSQTYRETDDSGSSGSEPDDDLDEDVNPDDLDLPEDEMNVYVPARERATMWAKSLLRKDEESNKEGDNKEGKQSQALVVREKKTPVRRKRSNSNASSVSSVITGIGAGLIPRSKMEELLKKEPSQMTMGELALTVPKGRRMKRHEREEAAADTPLATESHPEASSSLLNFNALNRVRSLSVSSESAAFAGSLVTPQVQIVDGQMVVMESTIKLGDELQRTADALGEGSVGGEHMGLPPRHSSSRYNSSHPNGPGRRWGKEETKQFYYCLSQVGPNFSMMATLFPTRKRKELKSKFKYEEKNHSKLIEIALRASTAPLDTEMVDVISQMVDKETQRKLAAQKKKRKPRSQLDLLRPTQDDDTASVASSMVSSPASTPVQTEEFVETLNDEDLFPPSRRGSFDFSN</sequence>
<comment type="caution">
    <text evidence="3">The sequence shown here is derived from an EMBL/GenBank/DDBJ whole genome shotgun (WGS) entry which is preliminary data.</text>
</comment>
<dbReference type="PANTHER" id="PTHR22929">
    <property type="entry name" value="RNA POLYMERASE III TRANSCRIPTION INITIATION FACTOR B"/>
    <property type="match status" value="1"/>
</dbReference>
<feature type="compositionally biased region" description="Low complexity" evidence="1">
    <location>
        <begin position="712"/>
        <end position="727"/>
    </location>
</feature>
<accession>A0A6A3MSV3</accession>
<dbReference type="Pfam" id="PF15963">
    <property type="entry name" value="Myb_DNA-bind_7"/>
    <property type="match status" value="1"/>
</dbReference>
<dbReference type="InterPro" id="IPR039467">
    <property type="entry name" value="TFIIIB_B''_Myb"/>
</dbReference>
<dbReference type="InterPro" id="IPR001005">
    <property type="entry name" value="SANT/Myb"/>
</dbReference>
<gene>
    <name evidence="4" type="ORF">PR001_g7671</name>
    <name evidence="3" type="ORF">PR002_g7972</name>
</gene>
<dbReference type="SMART" id="SM00717">
    <property type="entry name" value="SANT"/>
    <property type="match status" value="1"/>
</dbReference>
<feature type="compositionally biased region" description="Basic and acidic residues" evidence="1">
    <location>
        <begin position="42"/>
        <end position="55"/>
    </location>
</feature>
<evidence type="ECO:0000259" key="2">
    <source>
        <dbReference type="SMART" id="SM00717"/>
    </source>
</evidence>
<dbReference type="GO" id="GO:0001156">
    <property type="term" value="F:TFIIIC-class transcription factor complex binding"/>
    <property type="evidence" value="ECO:0007669"/>
    <property type="project" value="TreeGrafter"/>
</dbReference>
<feature type="compositionally biased region" description="Basic and acidic residues" evidence="1">
    <location>
        <begin position="408"/>
        <end position="422"/>
    </location>
</feature>
<feature type="compositionally biased region" description="Basic residues" evidence="1">
    <location>
        <begin position="340"/>
        <end position="350"/>
    </location>
</feature>
<feature type="compositionally biased region" description="Basic residues" evidence="1">
    <location>
        <begin position="311"/>
        <end position="324"/>
    </location>
</feature>
<dbReference type="AlphaFoldDB" id="A0A6A3MSV3"/>
<dbReference type="InterPro" id="IPR009057">
    <property type="entry name" value="Homeodomain-like_sf"/>
</dbReference>
<dbReference type="Proteomes" id="UP000435112">
    <property type="component" value="Unassembled WGS sequence"/>
</dbReference>
<dbReference type="SUPFAM" id="SSF46689">
    <property type="entry name" value="Homeodomain-like"/>
    <property type="match status" value="1"/>
</dbReference>
<evidence type="ECO:0000313" key="3">
    <source>
        <dbReference type="EMBL" id="KAE9034715.1"/>
    </source>
</evidence>
<feature type="region of interest" description="Disordered" evidence="1">
    <location>
        <begin position="408"/>
        <end position="447"/>
    </location>
</feature>
<dbReference type="EMBL" id="QXFV01000388">
    <property type="protein sequence ID" value="KAE9039086.1"/>
    <property type="molecule type" value="Genomic_DNA"/>
</dbReference>
<feature type="region of interest" description="Disordered" evidence="1">
    <location>
        <begin position="1"/>
        <end position="103"/>
    </location>
</feature>
<feature type="region of interest" description="Disordered" evidence="1">
    <location>
        <begin position="688"/>
        <end position="754"/>
    </location>
</feature>
<feature type="region of interest" description="Disordered" evidence="1">
    <location>
        <begin position="138"/>
        <end position="166"/>
    </location>
</feature>
<dbReference type="CDD" id="cd00167">
    <property type="entry name" value="SANT"/>
    <property type="match status" value="1"/>
</dbReference>
<feature type="region of interest" description="Disordered" evidence="1">
    <location>
        <begin position="188"/>
        <end position="394"/>
    </location>
</feature>
<feature type="compositionally biased region" description="Polar residues" evidence="1">
    <location>
        <begin position="327"/>
        <end position="336"/>
    </location>
</feature>
<evidence type="ECO:0000313" key="6">
    <source>
        <dbReference type="Proteomes" id="UP000435112"/>
    </source>
</evidence>
<feature type="compositionally biased region" description="Acidic residues" evidence="1">
    <location>
        <begin position="731"/>
        <end position="741"/>
    </location>
</feature>
<reference evidence="5 6" key="1">
    <citation type="submission" date="2018-09" db="EMBL/GenBank/DDBJ databases">
        <title>Genomic investigation of the strawberry pathogen Phytophthora fragariae indicates pathogenicity is determined by transcriptional variation in three key races.</title>
        <authorList>
            <person name="Adams T.M."/>
            <person name="Armitage A.D."/>
            <person name="Sobczyk M.K."/>
            <person name="Bates H.J."/>
            <person name="Dunwell J.M."/>
            <person name="Nellist C.F."/>
            <person name="Harrison R.J."/>
        </authorList>
    </citation>
    <scope>NUCLEOTIDE SEQUENCE [LARGE SCALE GENOMIC DNA]</scope>
    <source>
        <strain evidence="4 5">SCRP249</strain>
        <strain evidence="3 6">SCRP324</strain>
    </source>
</reference>
<dbReference type="GO" id="GO:0000126">
    <property type="term" value="C:transcription factor TFIIIB complex"/>
    <property type="evidence" value="ECO:0007669"/>
    <property type="project" value="TreeGrafter"/>
</dbReference>